<evidence type="ECO:0000256" key="2">
    <source>
        <dbReference type="SAM" id="Phobius"/>
    </source>
</evidence>
<evidence type="ECO:0000313" key="3">
    <source>
        <dbReference type="EMBL" id="OQS07640.1"/>
    </source>
</evidence>
<sequence>MTIAVKNTSVPATVPISTEVPTTLPPTTAPPTTAPPATTTPAPTTTSPPTTTPIPTTTAAPTTIPPPTTPIPTTITPKPTIATPEPTTATPTTTVIPTTLRTTTAPVSTNAEDDKSLTYALIGGGCGVALILVVTVSYCLAKGRQRISDVELKPGISPLDTFRTNYNVVTMSGRLTAHYDLDPFGNPAYDVVEPPPPLNHGQPALVYSMPAYDYPTPDHQLDSTSSFSGESGYSHIPSFQTDADIFDSQYSLKSTADVPYWSDSFSDTSSEYRSSQSYEI</sequence>
<keyword evidence="4" id="KW-1185">Reference proteome</keyword>
<feature type="region of interest" description="Disordered" evidence="1">
    <location>
        <begin position="16"/>
        <end position="93"/>
    </location>
</feature>
<organism evidence="3 4">
    <name type="scientific">Thraustotheca clavata</name>
    <dbReference type="NCBI Taxonomy" id="74557"/>
    <lineage>
        <taxon>Eukaryota</taxon>
        <taxon>Sar</taxon>
        <taxon>Stramenopiles</taxon>
        <taxon>Oomycota</taxon>
        <taxon>Saprolegniomycetes</taxon>
        <taxon>Saprolegniales</taxon>
        <taxon>Achlyaceae</taxon>
        <taxon>Thraustotheca</taxon>
    </lineage>
</organism>
<gene>
    <name evidence="3" type="ORF">THRCLA_00365</name>
</gene>
<dbReference type="Proteomes" id="UP000243217">
    <property type="component" value="Unassembled WGS sequence"/>
</dbReference>
<dbReference type="OrthoDB" id="78822at2759"/>
<evidence type="ECO:0000313" key="4">
    <source>
        <dbReference type="Proteomes" id="UP000243217"/>
    </source>
</evidence>
<dbReference type="STRING" id="74557.A0A1W0AC87"/>
<protein>
    <submittedName>
        <fullName evidence="3">Uncharacterized protein</fullName>
    </submittedName>
</protein>
<feature type="compositionally biased region" description="Polar residues" evidence="1">
    <location>
        <begin position="263"/>
        <end position="280"/>
    </location>
</feature>
<keyword evidence="2" id="KW-1133">Transmembrane helix</keyword>
<accession>A0A1W0AC87</accession>
<feature type="transmembrane region" description="Helical" evidence="2">
    <location>
        <begin position="117"/>
        <end position="141"/>
    </location>
</feature>
<dbReference type="AlphaFoldDB" id="A0A1W0AC87"/>
<comment type="caution">
    <text evidence="3">The sequence shown here is derived from an EMBL/GenBank/DDBJ whole genome shotgun (WGS) entry which is preliminary data.</text>
</comment>
<evidence type="ECO:0000256" key="1">
    <source>
        <dbReference type="SAM" id="MobiDB-lite"/>
    </source>
</evidence>
<proteinExistence type="predicted"/>
<name>A0A1W0AC87_9STRA</name>
<dbReference type="EMBL" id="JNBS01000222">
    <property type="protein sequence ID" value="OQS07640.1"/>
    <property type="molecule type" value="Genomic_DNA"/>
</dbReference>
<feature type="region of interest" description="Disordered" evidence="1">
    <location>
        <begin position="259"/>
        <end position="280"/>
    </location>
</feature>
<feature type="compositionally biased region" description="Low complexity" evidence="1">
    <location>
        <begin position="35"/>
        <end position="62"/>
    </location>
</feature>
<feature type="compositionally biased region" description="Pro residues" evidence="1">
    <location>
        <begin position="23"/>
        <end position="34"/>
    </location>
</feature>
<keyword evidence="2" id="KW-0472">Membrane</keyword>
<reference evidence="3 4" key="1">
    <citation type="journal article" date="2014" name="Genome Biol. Evol.">
        <title>The secreted proteins of Achlya hypogyna and Thraustotheca clavata identify the ancestral oomycete secretome and reveal gene acquisitions by horizontal gene transfer.</title>
        <authorList>
            <person name="Misner I."/>
            <person name="Blouin N."/>
            <person name="Leonard G."/>
            <person name="Richards T.A."/>
            <person name="Lane C.E."/>
        </authorList>
    </citation>
    <scope>NUCLEOTIDE SEQUENCE [LARGE SCALE GENOMIC DNA]</scope>
    <source>
        <strain evidence="3 4">ATCC 34112</strain>
    </source>
</reference>
<feature type="compositionally biased region" description="Low complexity" evidence="1">
    <location>
        <begin position="71"/>
        <end position="93"/>
    </location>
</feature>
<keyword evidence="2" id="KW-0812">Transmembrane</keyword>